<name>A0AAD2GV44_9AGAR</name>
<evidence type="ECO:0000313" key="4">
    <source>
        <dbReference type="Proteomes" id="UP001295794"/>
    </source>
</evidence>
<dbReference type="SUPFAM" id="SSF50978">
    <property type="entry name" value="WD40 repeat-like"/>
    <property type="match status" value="1"/>
</dbReference>
<reference evidence="3" key="1">
    <citation type="submission" date="2023-11" db="EMBL/GenBank/DDBJ databases">
        <authorList>
            <person name="De Vega J J."/>
            <person name="De Vega J J."/>
        </authorList>
    </citation>
    <scope>NUCLEOTIDE SEQUENCE</scope>
</reference>
<feature type="repeat" description="WD" evidence="1">
    <location>
        <begin position="244"/>
        <end position="274"/>
    </location>
</feature>
<gene>
    <name evidence="3" type="ORF">MYCIT1_LOCUS2227</name>
</gene>
<dbReference type="Pfam" id="PF10313">
    <property type="entry name" value="DUF2415"/>
    <property type="match status" value="1"/>
</dbReference>
<evidence type="ECO:0000259" key="2">
    <source>
        <dbReference type="Pfam" id="PF10313"/>
    </source>
</evidence>
<organism evidence="3 4">
    <name type="scientific">Mycena citricolor</name>
    <dbReference type="NCBI Taxonomy" id="2018698"/>
    <lineage>
        <taxon>Eukaryota</taxon>
        <taxon>Fungi</taxon>
        <taxon>Dikarya</taxon>
        <taxon>Basidiomycota</taxon>
        <taxon>Agaricomycotina</taxon>
        <taxon>Agaricomycetes</taxon>
        <taxon>Agaricomycetidae</taxon>
        <taxon>Agaricales</taxon>
        <taxon>Marasmiineae</taxon>
        <taxon>Mycenaceae</taxon>
        <taxon>Mycena</taxon>
    </lineage>
</organism>
<accession>A0AAD2GV44</accession>
<dbReference type="InterPro" id="IPR001680">
    <property type="entry name" value="WD40_rpt"/>
</dbReference>
<dbReference type="PANTHER" id="PTHR43991">
    <property type="entry name" value="WD REPEAT PROTEIN (AFU_ORTHOLOGUE AFUA_8G05640)-RELATED"/>
    <property type="match status" value="1"/>
</dbReference>
<comment type="caution">
    <text evidence="3">The sequence shown here is derived from an EMBL/GenBank/DDBJ whole genome shotgun (WGS) entry which is preliminary data.</text>
</comment>
<feature type="domain" description="DUF2415" evidence="2">
    <location>
        <begin position="308"/>
        <end position="345"/>
    </location>
</feature>
<dbReference type="PROSITE" id="PS50082">
    <property type="entry name" value="WD_REPEATS_2"/>
    <property type="match status" value="1"/>
</dbReference>
<dbReference type="PANTHER" id="PTHR43991:SF9">
    <property type="entry name" value="DUF2415 DOMAIN-CONTAINING PROTEIN"/>
    <property type="match status" value="1"/>
</dbReference>
<keyword evidence="1" id="KW-0853">WD repeat</keyword>
<proteinExistence type="predicted"/>
<sequence length="509" mass="55460">MAIDPPLVSSPTPSFKRAAKVDIGHVQLRDVLICPRRRGVLNYVKGNSIVECDLQNPYSSPRTLVKLLFQPTTVSALPLDSGSEHTLIAAGGMTGDLHLSLHCPTSPAMKSKPVWRFDDQLGRSINNSILLTSLSLTGSNESRVEPRMVVSNNDNVVQFFDVPIRSSPAEIRQTGAVSFNVPINHSSISPDGRTMLSVGDSSKVFLHRLTGGASVTAAPIATLALPPLSDPSVSPALVACFSSAFSSDGSKYAVASQDGSVIVWDVRSTRPLKVFRTNKSRPIPHGAWYSEDPQDWNSANTPGPGWSTRSVKFGGPPGRELMLFTEHTSLIHVVDARTFETEEILCMPQFTEKRSPQQFSPPSLTPSFPATRARSPYAHRHYDVRSTLEETFRIPSADDILLIPHLGDPSVERDLQMVLGPGLIPEDGIFARSSELPLPEMEVMREECSRTPFPDCSGPPGPVDHCDIAGACFDPSGAHIYAASVHGVAEWGVRGANKRWWVDSDDWQR</sequence>
<dbReference type="SMART" id="SM00320">
    <property type="entry name" value="WD40"/>
    <property type="match status" value="2"/>
</dbReference>
<dbReference type="AlphaFoldDB" id="A0AAD2GV44"/>
<dbReference type="InterPro" id="IPR036322">
    <property type="entry name" value="WD40_repeat_dom_sf"/>
</dbReference>
<dbReference type="InterPro" id="IPR015943">
    <property type="entry name" value="WD40/YVTN_repeat-like_dom_sf"/>
</dbReference>
<evidence type="ECO:0000256" key="1">
    <source>
        <dbReference type="PROSITE-ProRule" id="PRU00221"/>
    </source>
</evidence>
<protein>
    <recommendedName>
        <fullName evidence="2">DUF2415 domain-containing protein</fullName>
    </recommendedName>
</protein>
<dbReference type="Gene3D" id="2.130.10.10">
    <property type="entry name" value="YVTN repeat-like/Quinoprotein amine dehydrogenase"/>
    <property type="match status" value="1"/>
</dbReference>
<keyword evidence="4" id="KW-1185">Reference proteome</keyword>
<dbReference type="Proteomes" id="UP001295794">
    <property type="component" value="Unassembled WGS sequence"/>
</dbReference>
<evidence type="ECO:0000313" key="3">
    <source>
        <dbReference type="EMBL" id="CAK5263043.1"/>
    </source>
</evidence>
<dbReference type="InterPro" id="IPR019417">
    <property type="entry name" value="DUF2415"/>
</dbReference>
<dbReference type="EMBL" id="CAVNYO010000032">
    <property type="protein sequence ID" value="CAK5263043.1"/>
    <property type="molecule type" value="Genomic_DNA"/>
</dbReference>